<keyword evidence="2" id="KW-0391">Immunity</keyword>
<dbReference type="GO" id="GO:0002376">
    <property type="term" value="P:immune system process"/>
    <property type="evidence" value="ECO:0007669"/>
    <property type="project" value="UniProtKB-KW"/>
</dbReference>
<dbReference type="OMA" id="QNMNHEY"/>
<dbReference type="InterPro" id="IPR013783">
    <property type="entry name" value="Ig-like_fold"/>
</dbReference>
<accession>A0A673SP94</accession>
<evidence type="ECO:0000313" key="6">
    <source>
        <dbReference type="Proteomes" id="UP000472268"/>
    </source>
</evidence>
<dbReference type="AlphaFoldDB" id="A0A673SP94"/>
<dbReference type="SUPFAM" id="SSF48726">
    <property type="entry name" value="Immunoglobulin"/>
    <property type="match status" value="1"/>
</dbReference>
<feature type="domain" description="Ig-like" evidence="4">
    <location>
        <begin position="18"/>
        <end position="124"/>
    </location>
</feature>
<organism evidence="5 6">
    <name type="scientific">Suricata suricatta</name>
    <name type="common">Meerkat</name>
    <dbReference type="NCBI Taxonomy" id="37032"/>
    <lineage>
        <taxon>Eukaryota</taxon>
        <taxon>Metazoa</taxon>
        <taxon>Chordata</taxon>
        <taxon>Craniata</taxon>
        <taxon>Vertebrata</taxon>
        <taxon>Euteleostomi</taxon>
        <taxon>Mammalia</taxon>
        <taxon>Eutheria</taxon>
        <taxon>Laurasiatheria</taxon>
        <taxon>Carnivora</taxon>
        <taxon>Feliformia</taxon>
        <taxon>Herpestidae</taxon>
        <taxon>Suricata</taxon>
    </lineage>
</organism>
<reference evidence="5" key="3">
    <citation type="submission" date="2025-09" db="UniProtKB">
        <authorList>
            <consortium name="Ensembl"/>
        </authorList>
    </citation>
    <scope>IDENTIFICATION</scope>
</reference>
<reference evidence="5" key="2">
    <citation type="submission" date="2025-08" db="UniProtKB">
        <authorList>
            <consortium name="Ensembl"/>
        </authorList>
    </citation>
    <scope>IDENTIFICATION</scope>
</reference>
<dbReference type="GO" id="GO:0005886">
    <property type="term" value="C:plasma membrane"/>
    <property type="evidence" value="ECO:0007669"/>
    <property type="project" value="TreeGrafter"/>
</dbReference>
<feature type="signal peptide" evidence="3">
    <location>
        <begin position="1"/>
        <end position="21"/>
    </location>
</feature>
<dbReference type="SMART" id="SM00406">
    <property type="entry name" value="IGv"/>
    <property type="match status" value="1"/>
</dbReference>
<dbReference type="Pfam" id="PF07686">
    <property type="entry name" value="V-set"/>
    <property type="match status" value="1"/>
</dbReference>
<evidence type="ECO:0000256" key="3">
    <source>
        <dbReference type="SAM" id="SignalP"/>
    </source>
</evidence>
<dbReference type="InterPro" id="IPR013106">
    <property type="entry name" value="Ig_V-set"/>
</dbReference>
<evidence type="ECO:0000259" key="4">
    <source>
        <dbReference type="PROSITE" id="PS50835"/>
    </source>
</evidence>
<dbReference type="Proteomes" id="UP000472268">
    <property type="component" value="Chromosome 2"/>
</dbReference>
<dbReference type="Gene3D" id="2.60.40.10">
    <property type="entry name" value="Immunoglobulins"/>
    <property type="match status" value="1"/>
</dbReference>
<dbReference type="PANTHER" id="PTHR23268:SF110">
    <property type="entry name" value="T CELL RECEPTOR BETA VARIABLE 27"/>
    <property type="match status" value="1"/>
</dbReference>
<dbReference type="InterPro" id="IPR050413">
    <property type="entry name" value="TCR_beta_variable"/>
</dbReference>
<keyword evidence="6" id="KW-1185">Reference proteome</keyword>
<dbReference type="PROSITE" id="PS50835">
    <property type="entry name" value="IG_LIKE"/>
    <property type="match status" value="1"/>
</dbReference>
<evidence type="ECO:0000256" key="1">
    <source>
        <dbReference type="ARBA" id="ARBA00022729"/>
    </source>
</evidence>
<dbReference type="GO" id="GO:0007166">
    <property type="term" value="P:cell surface receptor signaling pathway"/>
    <property type="evidence" value="ECO:0007669"/>
    <property type="project" value="TreeGrafter"/>
</dbReference>
<proteinExistence type="predicted"/>
<sequence>MGFRPLGWVVLCLLGAGPMEAKVTQTLRHLITGTGKQLTMHCSQDMDHDAMYWYRQDPGLGLQLIHYSRNENILEKGDVSDGYTVSRKDKKSFPLTLKSTGTNQTSLYLCASSLSTALHSRLLSAQKGD</sequence>
<dbReference type="PANTHER" id="PTHR23268">
    <property type="entry name" value="T-CELL RECEPTOR BETA CHAIN"/>
    <property type="match status" value="1"/>
</dbReference>
<dbReference type="InterPro" id="IPR007110">
    <property type="entry name" value="Ig-like_dom"/>
</dbReference>
<keyword evidence="1 3" id="KW-0732">Signal</keyword>
<evidence type="ECO:0000256" key="2">
    <source>
        <dbReference type="ARBA" id="ARBA00022859"/>
    </source>
</evidence>
<dbReference type="Ensembl" id="ENSSSUT00005002903.1">
    <property type="protein sequence ID" value="ENSSSUP00005002482.1"/>
    <property type="gene ID" value="ENSSSUG00005001683.1"/>
</dbReference>
<dbReference type="InterPro" id="IPR036179">
    <property type="entry name" value="Ig-like_dom_sf"/>
</dbReference>
<name>A0A673SP94_SURSU</name>
<reference evidence="5 6" key="1">
    <citation type="submission" date="2019-05" db="EMBL/GenBank/DDBJ databases">
        <title>A Chromosome-scale Meerkat (S. suricatta) Genome Assembly.</title>
        <authorList>
            <person name="Dudchenko O."/>
            <person name="Lieberman Aiden E."/>
            <person name="Tung J."/>
            <person name="Barreiro L.B."/>
            <person name="Clutton-Brock T.H."/>
        </authorList>
    </citation>
    <scope>NUCLEOTIDE SEQUENCE [LARGE SCALE GENOMIC DNA]</scope>
</reference>
<protein>
    <submittedName>
        <fullName evidence="5">T cell receptor beta variable 27</fullName>
    </submittedName>
</protein>
<evidence type="ECO:0000313" key="5">
    <source>
        <dbReference type="Ensembl" id="ENSSSUP00005002482.1"/>
    </source>
</evidence>
<feature type="chain" id="PRO_5025512505" evidence="3">
    <location>
        <begin position="22"/>
        <end position="129"/>
    </location>
</feature>